<comment type="caution">
    <text evidence="2">The sequence shown here is derived from an EMBL/GenBank/DDBJ whole genome shotgun (WGS) entry which is preliminary data.</text>
</comment>
<evidence type="ECO:0000256" key="1">
    <source>
        <dbReference type="SAM" id="MobiDB-lite"/>
    </source>
</evidence>
<proteinExistence type="predicted"/>
<sequence length="80" mass="8716">MSDGGFGSGSHCGGVDCGGGHRLPPPWPEWQRRVQSGGRCADKDGGLVAEERPRLFGRRDADERARDAYRDEYGGPALDW</sequence>
<dbReference type="Proteomes" id="UP001165041">
    <property type="component" value="Unassembled WGS sequence"/>
</dbReference>
<evidence type="ECO:0000313" key="2">
    <source>
        <dbReference type="EMBL" id="GLW74518.1"/>
    </source>
</evidence>
<dbReference type="AlphaFoldDB" id="A0A9W6QGH1"/>
<feature type="region of interest" description="Disordered" evidence="1">
    <location>
        <begin position="1"/>
        <end position="80"/>
    </location>
</feature>
<feature type="compositionally biased region" description="Basic and acidic residues" evidence="1">
    <location>
        <begin position="40"/>
        <end position="73"/>
    </location>
</feature>
<evidence type="ECO:0000313" key="3">
    <source>
        <dbReference type="Proteomes" id="UP001165041"/>
    </source>
</evidence>
<feature type="compositionally biased region" description="Gly residues" evidence="1">
    <location>
        <begin position="1"/>
        <end position="21"/>
    </location>
</feature>
<name>A0A9W6QGH1_9ACTN</name>
<dbReference type="RefSeq" id="WP_285740099.1">
    <property type="nucleotide sequence ID" value="NZ_BSSA01000035.1"/>
</dbReference>
<protein>
    <submittedName>
        <fullName evidence="2">Uncharacterized protein</fullName>
    </submittedName>
</protein>
<organism evidence="2 3">
    <name type="scientific">Kitasatospora phosalacinea</name>
    <dbReference type="NCBI Taxonomy" id="2065"/>
    <lineage>
        <taxon>Bacteria</taxon>
        <taxon>Bacillati</taxon>
        <taxon>Actinomycetota</taxon>
        <taxon>Actinomycetes</taxon>
        <taxon>Kitasatosporales</taxon>
        <taxon>Streptomycetaceae</taxon>
        <taxon>Kitasatospora</taxon>
    </lineage>
</organism>
<gene>
    <name evidence="2" type="ORF">Kpho02_68160</name>
</gene>
<dbReference type="EMBL" id="BSSA01000035">
    <property type="protein sequence ID" value="GLW74518.1"/>
    <property type="molecule type" value="Genomic_DNA"/>
</dbReference>
<accession>A0A9W6QGH1</accession>
<reference evidence="2" key="1">
    <citation type="submission" date="2023-02" db="EMBL/GenBank/DDBJ databases">
        <title>Kitasatospora phosalacinea NBRC 14627.</title>
        <authorList>
            <person name="Ichikawa N."/>
            <person name="Sato H."/>
            <person name="Tonouchi N."/>
        </authorList>
    </citation>
    <scope>NUCLEOTIDE SEQUENCE</scope>
    <source>
        <strain evidence="2">NBRC 14627</strain>
    </source>
</reference>